<comment type="caution">
    <text evidence="2">The sequence shown here is derived from an EMBL/GenBank/DDBJ whole genome shotgun (WGS) entry which is preliminary data.</text>
</comment>
<evidence type="ECO:0000256" key="1">
    <source>
        <dbReference type="SAM" id="MobiDB-lite"/>
    </source>
</evidence>
<organism evidence="2 3">
    <name type="scientific">Paractinoplanes ferrugineus</name>
    <dbReference type="NCBI Taxonomy" id="113564"/>
    <lineage>
        <taxon>Bacteria</taxon>
        <taxon>Bacillati</taxon>
        <taxon>Actinomycetota</taxon>
        <taxon>Actinomycetes</taxon>
        <taxon>Micromonosporales</taxon>
        <taxon>Micromonosporaceae</taxon>
        <taxon>Paractinoplanes</taxon>
    </lineage>
</organism>
<dbReference type="Proteomes" id="UP000598174">
    <property type="component" value="Unassembled WGS sequence"/>
</dbReference>
<dbReference type="EMBL" id="BOMM01000035">
    <property type="protein sequence ID" value="GIE11871.1"/>
    <property type="molecule type" value="Genomic_DNA"/>
</dbReference>
<protein>
    <recommendedName>
        <fullName evidence="4">DUF4192 domain-containing protein</fullName>
    </recommendedName>
</protein>
<dbReference type="RefSeq" id="WP_203818385.1">
    <property type="nucleotide sequence ID" value="NZ_BAAABP010000038.1"/>
</dbReference>
<feature type="compositionally biased region" description="Basic residues" evidence="1">
    <location>
        <begin position="351"/>
        <end position="362"/>
    </location>
</feature>
<proteinExistence type="predicted"/>
<evidence type="ECO:0000313" key="2">
    <source>
        <dbReference type="EMBL" id="GIE11871.1"/>
    </source>
</evidence>
<accession>A0A919J790</accession>
<name>A0A919J790_9ACTN</name>
<dbReference type="AlphaFoldDB" id="A0A919J790"/>
<feature type="region of interest" description="Disordered" evidence="1">
    <location>
        <begin position="318"/>
        <end position="362"/>
    </location>
</feature>
<evidence type="ECO:0008006" key="4">
    <source>
        <dbReference type="Google" id="ProtNLM"/>
    </source>
</evidence>
<feature type="compositionally biased region" description="Polar residues" evidence="1">
    <location>
        <begin position="324"/>
        <end position="333"/>
    </location>
</feature>
<evidence type="ECO:0000313" key="3">
    <source>
        <dbReference type="Proteomes" id="UP000598174"/>
    </source>
</evidence>
<dbReference type="Pfam" id="PF13830">
    <property type="entry name" value="DUF4192"/>
    <property type="match status" value="1"/>
</dbReference>
<sequence length="362" mass="38765">MTPDCSITVRSAAEAVAYAPYVIGFHPTDSIVVLCLARRIVVVGMRYDLPPPAEALDDVAEMIALQRAPEVIVLGYGPPPAVTPAVHALLAALEPTGVRVTEALRITEGRWWSYTCADPSCCPPDGTPCRSDLAAEAVYRGLVALPDRKALVARVAPAEGAVRREMAEATVKAQARFTDLTAADVEAGRGGRLVRKAGRQAIREAERVARAGRMPSCKEVAWLGVLMVESVVLDYALERSGPEEWRMRLWNEVLRLVDPVYAPGPACVLGFAAWQSGDGALARVALDRALRENPGNRIAGALDRILSAGIGPTALVALHPPGTEPSSARNQAEQARAKDKKRGRPAAGAGRRIRRGTRRQSL</sequence>
<dbReference type="InterPro" id="IPR025447">
    <property type="entry name" value="DUF4192"/>
</dbReference>
<gene>
    <name evidence="2" type="ORF">Afe05nite_37110</name>
</gene>
<keyword evidence="3" id="KW-1185">Reference proteome</keyword>
<reference evidence="2" key="1">
    <citation type="submission" date="2021-01" db="EMBL/GenBank/DDBJ databases">
        <title>Whole genome shotgun sequence of Actinoplanes ferrugineus NBRC 15555.</title>
        <authorList>
            <person name="Komaki H."/>
            <person name="Tamura T."/>
        </authorList>
    </citation>
    <scope>NUCLEOTIDE SEQUENCE</scope>
    <source>
        <strain evidence="2">NBRC 15555</strain>
    </source>
</reference>